<reference evidence="2 3" key="2">
    <citation type="submission" date="2015-05" db="EMBL/GenBank/DDBJ databases">
        <authorList>
            <person name="Morales-Cruz A."/>
            <person name="Amrine K.C."/>
            <person name="Cantu D."/>
        </authorList>
    </citation>
    <scope>NUCLEOTIDE SEQUENCE [LARGE SCALE GENOMIC DNA]</scope>
    <source>
        <strain evidence="2">DA912</strain>
    </source>
</reference>
<dbReference type="EMBL" id="LCUC01000040">
    <property type="protein sequence ID" value="KKY39047.1"/>
    <property type="molecule type" value="Genomic_DNA"/>
</dbReference>
<organism evidence="2 3">
    <name type="scientific">Diaporthe ampelina</name>
    <dbReference type="NCBI Taxonomy" id="1214573"/>
    <lineage>
        <taxon>Eukaryota</taxon>
        <taxon>Fungi</taxon>
        <taxon>Dikarya</taxon>
        <taxon>Ascomycota</taxon>
        <taxon>Pezizomycotina</taxon>
        <taxon>Sordariomycetes</taxon>
        <taxon>Sordariomycetidae</taxon>
        <taxon>Diaporthales</taxon>
        <taxon>Diaporthaceae</taxon>
        <taxon>Diaporthe</taxon>
    </lineage>
</organism>
<dbReference type="Proteomes" id="UP000034680">
    <property type="component" value="Unassembled WGS sequence"/>
</dbReference>
<evidence type="ECO:0000313" key="3">
    <source>
        <dbReference type="Proteomes" id="UP000034680"/>
    </source>
</evidence>
<accession>A0A0G2FY29</accession>
<feature type="compositionally biased region" description="Acidic residues" evidence="1">
    <location>
        <begin position="303"/>
        <end position="312"/>
    </location>
</feature>
<feature type="compositionally biased region" description="Acidic residues" evidence="1">
    <location>
        <begin position="318"/>
        <end position="334"/>
    </location>
</feature>
<proteinExistence type="predicted"/>
<reference evidence="2 3" key="1">
    <citation type="submission" date="2015-05" db="EMBL/GenBank/DDBJ databases">
        <title>Distinctive expansion of gene families associated with plant cell wall degradation and secondary metabolism in the genomes of grapevine trunk pathogens.</title>
        <authorList>
            <person name="Lawrence D.P."/>
            <person name="Travadon R."/>
            <person name="Rolshausen P.E."/>
            <person name="Baumgartner K."/>
        </authorList>
    </citation>
    <scope>NUCLEOTIDE SEQUENCE [LARGE SCALE GENOMIC DNA]</scope>
    <source>
        <strain evidence="2">DA912</strain>
    </source>
</reference>
<dbReference type="OrthoDB" id="5427399at2759"/>
<comment type="caution">
    <text evidence="2">The sequence shown here is derived from an EMBL/GenBank/DDBJ whole genome shotgun (WGS) entry which is preliminary data.</text>
</comment>
<dbReference type="STRING" id="1214573.A0A0G2FY29"/>
<gene>
    <name evidence="2" type="ORF">UCDDA912_g00954</name>
</gene>
<feature type="region of interest" description="Disordered" evidence="1">
    <location>
        <begin position="298"/>
        <end position="355"/>
    </location>
</feature>
<protein>
    <submittedName>
        <fullName evidence="2">Uncharacterized protein</fullName>
    </submittedName>
</protein>
<evidence type="ECO:0000256" key="1">
    <source>
        <dbReference type="SAM" id="MobiDB-lite"/>
    </source>
</evidence>
<name>A0A0G2FY29_9PEZI</name>
<keyword evidence="3" id="KW-1185">Reference proteome</keyword>
<sequence>MPAYHVLSRPTSEYKFVAYLFQMDTRSNIQYYQRNDGLFNVLLPAMVRLGPIIKHFHWADEAYGDSSSIKRLRYRHGLSFKYLNSINLCLSLPSDPYIPLLRPGQRSNMTCWSILGSCLDRVRPLQEISLCFEMSEPRVGLDALIDALDECLFDKDVQLPQLTSLNLRDAAGRRSPLLDILLGKFLIRYAPTLRHLSFRRWYVSQNLLLRLSASEKLQLESIKVDNADFESGADINESDLLAFLNNRRPTWPLPFGQVSLRSTIGADDKFMETPGVCDWANPKFANIPKGMDFCAGVLKGTPSDEEDDEGFEPSECTDASDSESGLDSDADPDDDFGHQSESGGTFELTENAGTG</sequence>
<evidence type="ECO:0000313" key="2">
    <source>
        <dbReference type="EMBL" id="KKY39047.1"/>
    </source>
</evidence>
<dbReference type="AlphaFoldDB" id="A0A0G2FY29"/>